<evidence type="ECO:0000256" key="4">
    <source>
        <dbReference type="ARBA" id="ARBA00022692"/>
    </source>
</evidence>
<dbReference type="PANTHER" id="PTHR43744">
    <property type="entry name" value="ABC TRANSPORTER PERMEASE PROTEIN MG189-RELATED-RELATED"/>
    <property type="match status" value="1"/>
</dbReference>
<comment type="subcellular location">
    <subcellularLocation>
        <location evidence="1 7">Cell membrane</location>
        <topology evidence="1 7">Multi-pass membrane protein</topology>
    </subcellularLocation>
</comment>
<feature type="transmembrane region" description="Helical" evidence="7">
    <location>
        <begin position="12"/>
        <end position="34"/>
    </location>
</feature>
<keyword evidence="4 7" id="KW-0812">Transmembrane</keyword>
<feature type="transmembrane region" description="Helical" evidence="7">
    <location>
        <begin position="77"/>
        <end position="99"/>
    </location>
</feature>
<evidence type="ECO:0000313" key="10">
    <source>
        <dbReference type="Proteomes" id="UP001519273"/>
    </source>
</evidence>
<feature type="transmembrane region" description="Helical" evidence="7">
    <location>
        <begin position="186"/>
        <end position="208"/>
    </location>
</feature>
<evidence type="ECO:0000256" key="1">
    <source>
        <dbReference type="ARBA" id="ARBA00004651"/>
    </source>
</evidence>
<keyword evidence="6 7" id="KW-0472">Membrane</keyword>
<dbReference type="EMBL" id="JAGGKP010000001">
    <property type="protein sequence ID" value="MBP1935621.1"/>
    <property type="molecule type" value="Genomic_DNA"/>
</dbReference>
<dbReference type="PROSITE" id="PS50928">
    <property type="entry name" value="ABC_TM1"/>
    <property type="match status" value="1"/>
</dbReference>
<comment type="caution">
    <text evidence="9">The sequence shown here is derived from an EMBL/GenBank/DDBJ whole genome shotgun (WGS) entry which is preliminary data.</text>
</comment>
<proteinExistence type="inferred from homology"/>
<evidence type="ECO:0000313" key="9">
    <source>
        <dbReference type="EMBL" id="MBP1935621.1"/>
    </source>
</evidence>
<gene>
    <name evidence="9" type="ORF">J2Z20_000482</name>
</gene>
<reference evidence="9 10" key="1">
    <citation type="submission" date="2021-03" db="EMBL/GenBank/DDBJ databases">
        <title>Genomic Encyclopedia of Type Strains, Phase IV (KMG-IV): sequencing the most valuable type-strain genomes for metagenomic binning, comparative biology and taxonomic classification.</title>
        <authorList>
            <person name="Goeker M."/>
        </authorList>
    </citation>
    <scope>NUCLEOTIDE SEQUENCE [LARGE SCALE GENOMIC DNA]</scope>
    <source>
        <strain evidence="9 10">DSM 23491</strain>
    </source>
</reference>
<keyword evidence="2 7" id="KW-0813">Transport</keyword>
<evidence type="ECO:0000256" key="2">
    <source>
        <dbReference type="ARBA" id="ARBA00022448"/>
    </source>
</evidence>
<dbReference type="Proteomes" id="UP001519273">
    <property type="component" value="Unassembled WGS sequence"/>
</dbReference>
<evidence type="ECO:0000256" key="7">
    <source>
        <dbReference type="RuleBase" id="RU363032"/>
    </source>
</evidence>
<dbReference type="PANTHER" id="PTHR43744:SF12">
    <property type="entry name" value="ABC TRANSPORTER PERMEASE PROTEIN MG189-RELATED"/>
    <property type="match status" value="1"/>
</dbReference>
<evidence type="ECO:0000256" key="6">
    <source>
        <dbReference type="ARBA" id="ARBA00023136"/>
    </source>
</evidence>
<dbReference type="CDD" id="cd06261">
    <property type="entry name" value="TM_PBP2"/>
    <property type="match status" value="1"/>
</dbReference>
<feature type="transmembrane region" description="Helical" evidence="7">
    <location>
        <begin position="106"/>
        <end position="131"/>
    </location>
</feature>
<keyword evidence="5 7" id="KW-1133">Transmembrane helix</keyword>
<name>A0ABS4GZE8_9BACL</name>
<dbReference type="InterPro" id="IPR000515">
    <property type="entry name" value="MetI-like"/>
</dbReference>
<sequence length="280" mass="31260">MAGPYKFSFKKMLPHLILMIYLLVILFPFLFVLFSSVKHNNNEIALNPFGIPKQLVFSNYVEAWVNAKISTYFVNSLYISTLSAAASILVASMFSFAVSRMRYTKLGFILSSCILIGMLIPNNALLLPIYLLVKKLHILNTHWALIIPYIANAIPFSVIILSAFMRSLPTEIEEAAVMDGLRAPGIFARIVVPLTVPAMVTVFIVNFLGNWNEFLLANYFLSNDELRTLPVGMVGFRDQYQMNYAQMSAGIVYSVVPVIVIYAILQEKIIEGVTAGSIKG</sequence>
<dbReference type="RefSeq" id="WP_209845020.1">
    <property type="nucleotide sequence ID" value="NZ_CBCRVE010000001.1"/>
</dbReference>
<dbReference type="Pfam" id="PF00528">
    <property type="entry name" value="BPD_transp_1"/>
    <property type="match status" value="1"/>
</dbReference>
<comment type="similarity">
    <text evidence="7">Belongs to the binding-protein-dependent transport system permease family.</text>
</comment>
<feature type="domain" description="ABC transmembrane type-1" evidence="8">
    <location>
        <begin position="73"/>
        <end position="265"/>
    </location>
</feature>
<dbReference type="SUPFAM" id="SSF161098">
    <property type="entry name" value="MetI-like"/>
    <property type="match status" value="1"/>
</dbReference>
<feature type="transmembrane region" description="Helical" evidence="7">
    <location>
        <begin position="143"/>
        <end position="165"/>
    </location>
</feature>
<keyword evidence="3" id="KW-1003">Cell membrane</keyword>
<keyword evidence="10" id="KW-1185">Reference proteome</keyword>
<feature type="transmembrane region" description="Helical" evidence="7">
    <location>
        <begin position="244"/>
        <end position="265"/>
    </location>
</feature>
<protein>
    <submittedName>
        <fullName evidence="9">Raffinose/stachyose/melibiose transport system permease protein</fullName>
    </submittedName>
</protein>
<dbReference type="Gene3D" id="1.10.3720.10">
    <property type="entry name" value="MetI-like"/>
    <property type="match status" value="1"/>
</dbReference>
<evidence type="ECO:0000256" key="3">
    <source>
        <dbReference type="ARBA" id="ARBA00022475"/>
    </source>
</evidence>
<evidence type="ECO:0000259" key="8">
    <source>
        <dbReference type="PROSITE" id="PS50928"/>
    </source>
</evidence>
<organism evidence="9 10">
    <name type="scientific">Paenibacillus sediminis</name>
    <dbReference type="NCBI Taxonomy" id="664909"/>
    <lineage>
        <taxon>Bacteria</taxon>
        <taxon>Bacillati</taxon>
        <taxon>Bacillota</taxon>
        <taxon>Bacilli</taxon>
        <taxon>Bacillales</taxon>
        <taxon>Paenibacillaceae</taxon>
        <taxon>Paenibacillus</taxon>
    </lineage>
</organism>
<dbReference type="InterPro" id="IPR035906">
    <property type="entry name" value="MetI-like_sf"/>
</dbReference>
<evidence type="ECO:0000256" key="5">
    <source>
        <dbReference type="ARBA" id="ARBA00022989"/>
    </source>
</evidence>
<accession>A0ABS4GZE8</accession>